<reference evidence="3" key="1">
    <citation type="submission" date="2023-03" db="UniProtKB">
        <authorList>
            <consortium name="WormBaseParasite"/>
        </authorList>
    </citation>
    <scope>IDENTIFICATION</scope>
</reference>
<evidence type="ECO:0000313" key="2">
    <source>
        <dbReference type="Proteomes" id="UP000036681"/>
    </source>
</evidence>
<proteinExistence type="predicted"/>
<accession>A0A9J2Q211</accession>
<keyword evidence="2" id="KW-1185">Reference proteome</keyword>
<feature type="region of interest" description="Disordered" evidence="1">
    <location>
        <begin position="17"/>
        <end position="43"/>
    </location>
</feature>
<feature type="compositionally biased region" description="Polar residues" evidence="1">
    <location>
        <begin position="22"/>
        <end position="40"/>
    </location>
</feature>
<protein>
    <submittedName>
        <fullName evidence="3">Uncharacterized protein</fullName>
    </submittedName>
</protein>
<sequence length="284" mass="31516">MFNHSKFKFTEASTPPAAVGRSISTSGNKVNSTRPTTGSEESPGRFHKLYRILMENDGHFRSRFGSEGKMIEENNMLQKLIDEAETKLVAYSEEVSTAYAGAVVRTARIVFIDAVPGCLLHSTFQAVQLDAFRDREGMQLELSCRLAQAKLFSRGRAQHTTPLLELSLTSSLYADVTISEVRLRRIIISITNPLLSLSDGNFLLVICSEFQVTSLLDYLREHPIVAKTESSLALESTSEAGPHLLKASLLSNVKLDVDNLTFRYIAVMDGEMNTLVLIELLEIN</sequence>
<organism evidence="2 3">
    <name type="scientific">Ascaris lumbricoides</name>
    <name type="common">Giant roundworm</name>
    <dbReference type="NCBI Taxonomy" id="6252"/>
    <lineage>
        <taxon>Eukaryota</taxon>
        <taxon>Metazoa</taxon>
        <taxon>Ecdysozoa</taxon>
        <taxon>Nematoda</taxon>
        <taxon>Chromadorea</taxon>
        <taxon>Rhabditida</taxon>
        <taxon>Spirurina</taxon>
        <taxon>Ascaridomorpha</taxon>
        <taxon>Ascaridoidea</taxon>
        <taxon>Ascarididae</taxon>
        <taxon>Ascaris</taxon>
    </lineage>
</organism>
<name>A0A9J2Q211_ASCLU</name>
<dbReference type="AlphaFoldDB" id="A0A9J2Q211"/>
<dbReference type="Proteomes" id="UP000036681">
    <property type="component" value="Unplaced"/>
</dbReference>
<dbReference type="WBParaSite" id="ALUE_0001553501-mRNA-1">
    <property type="protein sequence ID" value="ALUE_0001553501-mRNA-1"/>
    <property type="gene ID" value="ALUE_0001553501"/>
</dbReference>
<evidence type="ECO:0000313" key="3">
    <source>
        <dbReference type="WBParaSite" id="ALUE_0001553501-mRNA-1"/>
    </source>
</evidence>
<evidence type="ECO:0000256" key="1">
    <source>
        <dbReference type="SAM" id="MobiDB-lite"/>
    </source>
</evidence>